<comment type="subunit">
    <text evidence="7">Part of the ribosomal stalk of the 50S ribosomal subunit. Interacts with L10 and the large rRNA to form the base of the stalk. L10 forms an elongated spine to which L12 dimers bind in a sequential fashion forming a multimeric L10(L12)X complex.</text>
</comment>
<dbReference type="InterPro" id="IPR020784">
    <property type="entry name" value="Ribosomal_uL11_N"/>
</dbReference>
<dbReference type="PROSITE" id="PS00359">
    <property type="entry name" value="RIBOSOMAL_L11"/>
    <property type="match status" value="1"/>
</dbReference>
<dbReference type="Gene3D" id="3.30.1550.10">
    <property type="entry name" value="Ribosomal protein L11/L12, N-terminal domain"/>
    <property type="match status" value="1"/>
</dbReference>
<sequence length="143" mass="15267">MPPKKKIAALVKVQLPAGQATPAPPVGTALGPHGVNIMDFVKQYNAATEAQRGNIIPVEITIYEDRSFTFITKTPPAPELIKKAAGLQKGSATPHKDKVGKLTKDQLRQIAETKMQDLNANDIEAAEKIIAGTARSMGITIAE</sequence>
<dbReference type="SMART" id="SM00649">
    <property type="entry name" value="RL11"/>
    <property type="match status" value="1"/>
</dbReference>
<evidence type="ECO:0000256" key="5">
    <source>
        <dbReference type="ARBA" id="ARBA00022980"/>
    </source>
</evidence>
<evidence type="ECO:0000256" key="1">
    <source>
        <dbReference type="ARBA" id="ARBA00010537"/>
    </source>
</evidence>
<comment type="PTM">
    <text evidence="7 9">One or more lysine residues are methylated.</text>
</comment>
<dbReference type="SUPFAM" id="SSF46906">
    <property type="entry name" value="Ribosomal protein L11, C-terminal domain"/>
    <property type="match status" value="1"/>
</dbReference>
<evidence type="ECO:0000313" key="13">
    <source>
        <dbReference type="Proteomes" id="UP001602013"/>
    </source>
</evidence>
<evidence type="ECO:0000256" key="6">
    <source>
        <dbReference type="ARBA" id="ARBA00023274"/>
    </source>
</evidence>
<keyword evidence="13" id="KW-1185">Reference proteome</keyword>
<evidence type="ECO:0000256" key="2">
    <source>
        <dbReference type="ARBA" id="ARBA00022481"/>
    </source>
</evidence>
<dbReference type="PANTHER" id="PTHR11661">
    <property type="entry name" value="60S RIBOSOMAL PROTEIN L12"/>
    <property type="match status" value="1"/>
</dbReference>
<dbReference type="InterPro" id="IPR020785">
    <property type="entry name" value="Ribosomal_uL11_CS"/>
</dbReference>
<dbReference type="GO" id="GO:0005840">
    <property type="term" value="C:ribosome"/>
    <property type="evidence" value="ECO:0007669"/>
    <property type="project" value="UniProtKB-KW"/>
</dbReference>
<dbReference type="InterPro" id="IPR006519">
    <property type="entry name" value="Ribosomal_uL11_bac-typ"/>
</dbReference>
<dbReference type="InterPro" id="IPR000911">
    <property type="entry name" value="Ribosomal_uL11"/>
</dbReference>
<organism evidence="12 13">
    <name type="scientific">Microtetraspora malaysiensis</name>
    <dbReference type="NCBI Taxonomy" id="161358"/>
    <lineage>
        <taxon>Bacteria</taxon>
        <taxon>Bacillati</taxon>
        <taxon>Actinomycetota</taxon>
        <taxon>Actinomycetes</taxon>
        <taxon>Streptosporangiales</taxon>
        <taxon>Streptosporangiaceae</taxon>
        <taxon>Microtetraspora</taxon>
    </lineage>
</organism>
<dbReference type="RefSeq" id="WP_387408070.1">
    <property type="nucleotide sequence ID" value="NZ_JBIASD010000001.1"/>
</dbReference>
<feature type="domain" description="Large ribosomal subunit protein uL11 N-terminal" evidence="11">
    <location>
        <begin position="11"/>
        <end position="68"/>
    </location>
</feature>
<dbReference type="SUPFAM" id="SSF54747">
    <property type="entry name" value="Ribosomal L11/L12e N-terminal domain"/>
    <property type="match status" value="1"/>
</dbReference>
<dbReference type="Pfam" id="PF03946">
    <property type="entry name" value="Ribosomal_L11_N"/>
    <property type="match status" value="1"/>
</dbReference>
<name>A0ABW6SJ69_9ACTN</name>
<evidence type="ECO:0000256" key="4">
    <source>
        <dbReference type="ARBA" id="ARBA00022884"/>
    </source>
</evidence>
<dbReference type="Gene3D" id="1.10.10.250">
    <property type="entry name" value="Ribosomal protein L11, C-terminal domain"/>
    <property type="match status" value="1"/>
</dbReference>
<keyword evidence="4 7" id="KW-0694">RNA-binding</keyword>
<keyword evidence="5 7" id="KW-0689">Ribosomal protein</keyword>
<protein>
    <recommendedName>
        <fullName evidence="7">Large ribosomal subunit protein uL11</fullName>
    </recommendedName>
</protein>
<evidence type="ECO:0000256" key="7">
    <source>
        <dbReference type="HAMAP-Rule" id="MF_00736"/>
    </source>
</evidence>
<accession>A0ABW6SJ69</accession>
<evidence type="ECO:0000256" key="9">
    <source>
        <dbReference type="RuleBase" id="RU003979"/>
    </source>
</evidence>
<dbReference type="InterPro" id="IPR036796">
    <property type="entry name" value="Ribosomal_uL11_N_sf"/>
</dbReference>
<keyword evidence="2 7" id="KW-0488">Methylation</keyword>
<evidence type="ECO:0000256" key="8">
    <source>
        <dbReference type="RuleBase" id="RU003978"/>
    </source>
</evidence>
<feature type="domain" description="Large ribosomal subunit protein uL11 C-terminal" evidence="10">
    <location>
        <begin position="73"/>
        <end position="141"/>
    </location>
</feature>
<keyword evidence="6 7" id="KW-0687">Ribonucleoprotein</keyword>
<comment type="function">
    <text evidence="7 9">Forms part of the ribosomal stalk which helps the ribosome interact with GTP-bound translation factors.</text>
</comment>
<dbReference type="InterPro" id="IPR020783">
    <property type="entry name" value="Ribosomal_uL11_C"/>
</dbReference>
<evidence type="ECO:0000259" key="10">
    <source>
        <dbReference type="Pfam" id="PF00298"/>
    </source>
</evidence>
<proteinExistence type="inferred from homology"/>
<dbReference type="HAMAP" id="MF_00736">
    <property type="entry name" value="Ribosomal_uL11"/>
    <property type="match status" value="1"/>
</dbReference>
<evidence type="ECO:0000259" key="11">
    <source>
        <dbReference type="Pfam" id="PF03946"/>
    </source>
</evidence>
<comment type="similarity">
    <text evidence="1 7 8">Belongs to the universal ribosomal protein uL11 family.</text>
</comment>
<gene>
    <name evidence="7 12" type="primary">rplK</name>
    <name evidence="12" type="ORF">ACFYXI_00700</name>
</gene>
<comment type="caution">
    <text evidence="12">The sequence shown here is derived from an EMBL/GenBank/DDBJ whole genome shotgun (WGS) entry which is preliminary data.</text>
</comment>
<dbReference type="InterPro" id="IPR036769">
    <property type="entry name" value="Ribosomal_uL11_C_sf"/>
</dbReference>
<evidence type="ECO:0000313" key="12">
    <source>
        <dbReference type="EMBL" id="MFF3664079.1"/>
    </source>
</evidence>
<dbReference type="Proteomes" id="UP001602013">
    <property type="component" value="Unassembled WGS sequence"/>
</dbReference>
<evidence type="ECO:0000256" key="3">
    <source>
        <dbReference type="ARBA" id="ARBA00022730"/>
    </source>
</evidence>
<dbReference type="NCBIfam" id="TIGR01632">
    <property type="entry name" value="L11_bact"/>
    <property type="match status" value="1"/>
</dbReference>
<reference evidence="12 13" key="1">
    <citation type="submission" date="2024-10" db="EMBL/GenBank/DDBJ databases">
        <title>The Natural Products Discovery Center: Release of the First 8490 Sequenced Strains for Exploring Actinobacteria Biosynthetic Diversity.</title>
        <authorList>
            <person name="Kalkreuter E."/>
            <person name="Kautsar S.A."/>
            <person name="Yang D."/>
            <person name="Bader C.D."/>
            <person name="Teijaro C.N."/>
            <person name="Fluegel L."/>
            <person name="Davis C.M."/>
            <person name="Simpson J.R."/>
            <person name="Lauterbach L."/>
            <person name="Steele A.D."/>
            <person name="Gui C."/>
            <person name="Meng S."/>
            <person name="Li G."/>
            <person name="Viehrig K."/>
            <person name="Ye F."/>
            <person name="Su P."/>
            <person name="Kiefer A.F."/>
            <person name="Nichols A."/>
            <person name="Cepeda A.J."/>
            <person name="Yan W."/>
            <person name="Fan B."/>
            <person name="Jiang Y."/>
            <person name="Adhikari A."/>
            <person name="Zheng C.-J."/>
            <person name="Schuster L."/>
            <person name="Cowan T.M."/>
            <person name="Smanski M.J."/>
            <person name="Chevrette M.G."/>
            <person name="De Carvalho L.P.S."/>
            <person name="Shen B."/>
        </authorList>
    </citation>
    <scope>NUCLEOTIDE SEQUENCE [LARGE SCALE GENOMIC DNA]</scope>
    <source>
        <strain evidence="12 13">NPDC002173</strain>
    </source>
</reference>
<dbReference type="EMBL" id="JBIASD010000001">
    <property type="protein sequence ID" value="MFF3664079.1"/>
    <property type="molecule type" value="Genomic_DNA"/>
</dbReference>
<keyword evidence="3 7" id="KW-0699">rRNA-binding</keyword>
<dbReference type="PANTHER" id="PTHR11661:SF1">
    <property type="entry name" value="LARGE RIBOSOMAL SUBUNIT PROTEIN UL11M"/>
    <property type="match status" value="1"/>
</dbReference>
<dbReference type="Pfam" id="PF00298">
    <property type="entry name" value="Ribosomal_L11"/>
    <property type="match status" value="1"/>
</dbReference>
<dbReference type="CDD" id="cd00349">
    <property type="entry name" value="Ribosomal_L11"/>
    <property type="match status" value="1"/>
</dbReference>